<dbReference type="Proteomes" id="UP000011115">
    <property type="component" value="Unassembled WGS sequence"/>
</dbReference>
<dbReference type="InParanoid" id="M1DAE6"/>
<dbReference type="HOGENOM" id="CLU_055921_0_0_1"/>
<feature type="region of interest" description="Disordered" evidence="1">
    <location>
        <begin position="320"/>
        <end position="340"/>
    </location>
</feature>
<reference evidence="4" key="1">
    <citation type="journal article" date="2011" name="Nature">
        <title>Genome sequence and analysis of the tuber crop potato.</title>
        <authorList>
            <consortium name="The Potato Genome Sequencing Consortium"/>
        </authorList>
    </citation>
    <scope>NUCLEOTIDE SEQUENCE [LARGE SCALE GENOMIC DNA]</scope>
    <source>
        <strain evidence="4">cv. DM1-3 516 R44</strain>
    </source>
</reference>
<evidence type="ECO:0000313" key="3">
    <source>
        <dbReference type="EnsemblPlants" id="PGSC0003DMT400085850"/>
    </source>
</evidence>
<protein>
    <recommendedName>
        <fullName evidence="2">Putative plant transposon protein domain-containing protein</fullName>
    </recommendedName>
</protein>
<name>M1DAE6_SOLTU</name>
<feature type="region of interest" description="Disordered" evidence="1">
    <location>
        <begin position="197"/>
        <end position="229"/>
    </location>
</feature>
<sequence length="340" mass="39033">MARQNAEHLPFIRFPDAMSRERYHDNRHTGFCCERRFVLHKLGEKEPTFYARLVEFGWIPLTEAPPDARSTWVREFYAIMPTVQWDDPHPVIRIKGVDIPLNATAINEALEEDPPVRQPHRRDLSPGFSGGLRHTGYTANAEAQIISEWKMFYRGNKEAFFLPGLITALYKRVGLPLFDVDEVLPMDPPLHPLLVRTCSTSRSKRRRTGRDSSSKTAMDSNDEDPLSGARVEEDIEVVLKKMGNAYADFTLVPPSTAPEVKMLRRQLHRERQKGQERDRLMSQMWKTTKAIFSCVDPDRKIPRLDPEDYKEFPMLNEAWAGKKPSEDLASNSDTSHSQGS</sequence>
<evidence type="ECO:0000256" key="1">
    <source>
        <dbReference type="SAM" id="MobiDB-lite"/>
    </source>
</evidence>
<keyword evidence="4" id="KW-1185">Reference proteome</keyword>
<dbReference type="EnsemblPlants" id="PGSC0003DMT400085850">
    <property type="protein sequence ID" value="PGSC0003DMT400085850"/>
    <property type="gene ID" value="PGSC0003DMG400035421"/>
</dbReference>
<feature type="domain" description="Putative plant transposon protein" evidence="2">
    <location>
        <begin position="55"/>
        <end position="116"/>
    </location>
</feature>
<proteinExistence type="predicted"/>
<reference evidence="3" key="2">
    <citation type="submission" date="2015-06" db="UniProtKB">
        <authorList>
            <consortium name="EnsemblPlants"/>
        </authorList>
    </citation>
    <scope>IDENTIFICATION</scope>
    <source>
        <strain evidence="3">DM1-3 516 R44</strain>
    </source>
</reference>
<dbReference type="PaxDb" id="4113-PGSC0003DMT400085850"/>
<evidence type="ECO:0000313" key="4">
    <source>
        <dbReference type="Proteomes" id="UP000011115"/>
    </source>
</evidence>
<organism evidence="3 4">
    <name type="scientific">Solanum tuberosum</name>
    <name type="common">Potato</name>
    <dbReference type="NCBI Taxonomy" id="4113"/>
    <lineage>
        <taxon>Eukaryota</taxon>
        <taxon>Viridiplantae</taxon>
        <taxon>Streptophyta</taxon>
        <taxon>Embryophyta</taxon>
        <taxon>Tracheophyta</taxon>
        <taxon>Spermatophyta</taxon>
        <taxon>Magnoliopsida</taxon>
        <taxon>eudicotyledons</taxon>
        <taxon>Gunneridae</taxon>
        <taxon>Pentapetalae</taxon>
        <taxon>asterids</taxon>
        <taxon>lamiids</taxon>
        <taxon>Solanales</taxon>
        <taxon>Solanaceae</taxon>
        <taxon>Solanoideae</taxon>
        <taxon>Solaneae</taxon>
        <taxon>Solanum</taxon>
    </lineage>
</organism>
<feature type="compositionally biased region" description="Polar residues" evidence="1">
    <location>
        <begin position="328"/>
        <end position="340"/>
    </location>
</feature>
<dbReference type="eggNOG" id="ENOG502R82Y">
    <property type="taxonomic scope" value="Eukaryota"/>
</dbReference>
<dbReference type="AlphaFoldDB" id="M1DAE6"/>
<evidence type="ECO:0000259" key="2">
    <source>
        <dbReference type="Pfam" id="PF20167"/>
    </source>
</evidence>
<dbReference type="Gramene" id="PGSC0003DMT400085850">
    <property type="protein sequence ID" value="PGSC0003DMT400085850"/>
    <property type="gene ID" value="PGSC0003DMG400035421"/>
</dbReference>
<dbReference type="InterPro" id="IPR046796">
    <property type="entry name" value="Transposase_32_dom"/>
</dbReference>
<dbReference type="Pfam" id="PF20167">
    <property type="entry name" value="Transposase_32"/>
    <property type="match status" value="1"/>
</dbReference>
<accession>M1DAE6</accession>